<reference evidence="3" key="1">
    <citation type="submission" date="2021-07" db="EMBL/GenBank/DDBJ databases">
        <title>Complete genome sequencing of a Clostridium isolate.</title>
        <authorList>
            <person name="Ueki A."/>
            <person name="Tonouchi A."/>
        </authorList>
    </citation>
    <scope>NUCLEOTIDE SEQUENCE [LARGE SCALE GENOMIC DNA]</scope>
    <source>
        <strain evidence="3">C5S11</strain>
    </source>
</reference>
<dbReference type="Proteomes" id="UP000824633">
    <property type="component" value="Chromosome"/>
</dbReference>
<keyword evidence="3" id="KW-1185">Reference proteome</keyword>
<dbReference type="Pfam" id="PF06114">
    <property type="entry name" value="Peptidase_M78"/>
    <property type="match status" value="1"/>
</dbReference>
<dbReference type="RefSeq" id="WP_224034730.1">
    <property type="nucleotide sequence ID" value="NZ_AP024849.1"/>
</dbReference>
<feature type="domain" description="IrrE N-terminal-like" evidence="1">
    <location>
        <begin position="55"/>
        <end position="136"/>
    </location>
</feature>
<sequence>MKKLNGIFKIIDNENIILEETNLSHTYLKGIYFSIPGIPPTIGIDKSIVSYSVIYISVLSEELGHHFTTSGNLLDDCNTYSDELQKNKKEKNAKLWAANFLISDEDFVHALNSCISSINTMAEYFNVTEEIINYKILSITLNELKYINIRNNFKNREVPYNSCAI</sequence>
<dbReference type="InterPro" id="IPR010359">
    <property type="entry name" value="IrrE_HExxH"/>
</dbReference>
<proteinExistence type="predicted"/>
<dbReference type="EMBL" id="AP024849">
    <property type="protein sequence ID" value="BCZ48469.1"/>
    <property type="molecule type" value="Genomic_DNA"/>
</dbReference>
<protein>
    <recommendedName>
        <fullName evidence="1">IrrE N-terminal-like domain-containing protein</fullName>
    </recommendedName>
</protein>
<accession>A0ABM7TAV3</accession>
<evidence type="ECO:0000259" key="1">
    <source>
        <dbReference type="Pfam" id="PF06114"/>
    </source>
</evidence>
<name>A0ABM7TAV3_9CLOT</name>
<gene>
    <name evidence="2" type="ORF">psyc5s11_45360</name>
</gene>
<evidence type="ECO:0000313" key="3">
    <source>
        <dbReference type="Proteomes" id="UP000824633"/>
    </source>
</evidence>
<organism evidence="2 3">
    <name type="scientific">Clostridium gelidum</name>
    <dbReference type="NCBI Taxonomy" id="704125"/>
    <lineage>
        <taxon>Bacteria</taxon>
        <taxon>Bacillati</taxon>
        <taxon>Bacillota</taxon>
        <taxon>Clostridia</taxon>
        <taxon>Eubacteriales</taxon>
        <taxon>Clostridiaceae</taxon>
        <taxon>Clostridium</taxon>
    </lineage>
</organism>
<evidence type="ECO:0000313" key="2">
    <source>
        <dbReference type="EMBL" id="BCZ48469.1"/>
    </source>
</evidence>